<organism evidence="9 10">
    <name type="scientific">Tenacibaculum polynesiense</name>
    <dbReference type="NCBI Taxonomy" id="3137857"/>
    <lineage>
        <taxon>Bacteria</taxon>
        <taxon>Pseudomonadati</taxon>
        <taxon>Bacteroidota</taxon>
        <taxon>Flavobacteriia</taxon>
        <taxon>Flavobacteriales</taxon>
        <taxon>Flavobacteriaceae</taxon>
        <taxon>Tenacibaculum</taxon>
    </lineage>
</organism>
<evidence type="ECO:0000256" key="7">
    <source>
        <dbReference type="SAM" id="Phobius"/>
    </source>
</evidence>
<feature type="transmembrane region" description="Helical" evidence="7">
    <location>
        <begin position="12"/>
        <end position="29"/>
    </location>
</feature>
<dbReference type="InterPro" id="IPR042175">
    <property type="entry name" value="Cell/Rod_MreC_2"/>
</dbReference>
<evidence type="ECO:0000256" key="5">
    <source>
        <dbReference type="PIRNR" id="PIRNR038471"/>
    </source>
</evidence>
<evidence type="ECO:0000259" key="8">
    <source>
        <dbReference type="Pfam" id="PF04085"/>
    </source>
</evidence>
<evidence type="ECO:0000256" key="2">
    <source>
        <dbReference type="ARBA" id="ARBA00013855"/>
    </source>
</evidence>
<keyword evidence="7" id="KW-1133">Transmembrane helix</keyword>
<dbReference type="RefSeq" id="WP_348716229.1">
    <property type="nucleotide sequence ID" value="NZ_CAXJIO010000011.1"/>
</dbReference>
<evidence type="ECO:0000256" key="1">
    <source>
        <dbReference type="ARBA" id="ARBA00009369"/>
    </source>
</evidence>
<dbReference type="NCBIfam" id="NF010532">
    <property type="entry name" value="PRK13922.9-3"/>
    <property type="match status" value="1"/>
</dbReference>
<reference evidence="9 10" key="1">
    <citation type="submission" date="2024-05" db="EMBL/GenBank/DDBJ databases">
        <authorList>
            <person name="Duchaud E."/>
        </authorList>
    </citation>
    <scope>NUCLEOTIDE SEQUENCE [LARGE SCALE GENOMIC DNA]</scope>
    <source>
        <strain evidence="9">Ena-SAMPLE-TAB-13-05-2024-13:56:06:370-140308</strain>
    </source>
</reference>
<dbReference type="InterPro" id="IPR055342">
    <property type="entry name" value="MreC_beta-barrel_core"/>
</dbReference>
<dbReference type="Pfam" id="PF04085">
    <property type="entry name" value="MreC"/>
    <property type="match status" value="1"/>
</dbReference>
<name>A0ABP1EW64_9FLAO</name>
<dbReference type="PANTHER" id="PTHR34138:SF1">
    <property type="entry name" value="CELL SHAPE-DETERMINING PROTEIN MREC"/>
    <property type="match status" value="1"/>
</dbReference>
<dbReference type="Proteomes" id="UP001497527">
    <property type="component" value="Unassembled WGS sequence"/>
</dbReference>
<protein>
    <recommendedName>
        <fullName evidence="2 5">Cell shape-determining protein MreC</fullName>
    </recommendedName>
    <alternativeName>
        <fullName evidence="4 5">Cell shape protein MreC</fullName>
    </alternativeName>
</protein>
<evidence type="ECO:0000256" key="3">
    <source>
        <dbReference type="ARBA" id="ARBA00022960"/>
    </source>
</evidence>
<dbReference type="EMBL" id="CAXJIO010000011">
    <property type="protein sequence ID" value="CAL2102676.1"/>
    <property type="molecule type" value="Genomic_DNA"/>
</dbReference>
<dbReference type="PANTHER" id="PTHR34138">
    <property type="entry name" value="CELL SHAPE-DETERMINING PROTEIN MREC"/>
    <property type="match status" value="1"/>
</dbReference>
<keyword evidence="3 5" id="KW-0133">Cell shape</keyword>
<evidence type="ECO:0000313" key="10">
    <source>
        <dbReference type="Proteomes" id="UP001497527"/>
    </source>
</evidence>
<evidence type="ECO:0000256" key="6">
    <source>
        <dbReference type="SAM" id="Coils"/>
    </source>
</evidence>
<dbReference type="InterPro" id="IPR007221">
    <property type="entry name" value="MreC"/>
</dbReference>
<gene>
    <name evidence="9" type="ORF">T190423A01A_20427</name>
</gene>
<accession>A0ABP1EW64</accession>
<sequence length="274" mass="31006">MQQLFYFLRKFKYFLFFIFLEIIAVALIINNHSFHRSKFISSTNSFTGNISEKSANISEYFNLKNENKLLAEENNRLKNLLETYTKDKDSIDFSAIIDSIYNQNYRYTVGKIIINDYLSPNNFITINKGLKNGVQKEMAVVNSKGVIGIIDNVSNSYARVQSILNSKSRINAGFKGNKHYGTLKWDGKDYTTVQLTDIPRQAQYKIGDTIVTGGKSTIFPEGILIGTVANLPEKVTASNTINVTLFNDMTNLGYVNIIANLNKQEIKTLNSTNE</sequence>
<feature type="coiled-coil region" evidence="6">
    <location>
        <begin position="60"/>
        <end position="87"/>
    </location>
</feature>
<evidence type="ECO:0000256" key="4">
    <source>
        <dbReference type="ARBA" id="ARBA00032089"/>
    </source>
</evidence>
<evidence type="ECO:0000313" key="9">
    <source>
        <dbReference type="EMBL" id="CAL2102676.1"/>
    </source>
</evidence>
<keyword evidence="7" id="KW-0472">Membrane</keyword>
<comment type="function">
    <text evidence="5">Involved in formation and maintenance of cell shape.</text>
</comment>
<comment type="caution">
    <text evidence="9">The sequence shown here is derived from an EMBL/GenBank/DDBJ whole genome shotgun (WGS) entry which is preliminary data.</text>
</comment>
<proteinExistence type="inferred from homology"/>
<dbReference type="Gene3D" id="2.40.10.350">
    <property type="entry name" value="Rod shape-determining protein MreC, domain 2"/>
    <property type="match status" value="1"/>
</dbReference>
<keyword evidence="10" id="KW-1185">Reference proteome</keyword>
<comment type="similarity">
    <text evidence="1 5">Belongs to the MreC family.</text>
</comment>
<dbReference type="InterPro" id="IPR042177">
    <property type="entry name" value="Cell/Rod_1"/>
</dbReference>
<keyword evidence="7" id="KW-0812">Transmembrane</keyword>
<keyword evidence="6" id="KW-0175">Coiled coil</keyword>
<dbReference type="PIRSF" id="PIRSF038471">
    <property type="entry name" value="MreC"/>
    <property type="match status" value="1"/>
</dbReference>
<dbReference type="Gene3D" id="2.40.10.340">
    <property type="entry name" value="Rod shape-determining protein MreC, domain 1"/>
    <property type="match status" value="1"/>
</dbReference>
<feature type="domain" description="Rod shape-determining protein MreC beta-barrel core" evidence="8">
    <location>
        <begin position="112"/>
        <end position="258"/>
    </location>
</feature>